<dbReference type="GO" id="GO:0046872">
    <property type="term" value="F:metal ion binding"/>
    <property type="evidence" value="ECO:0007669"/>
    <property type="project" value="UniProtKB-KW"/>
</dbReference>
<evidence type="ECO:0000256" key="8">
    <source>
        <dbReference type="ARBA" id="ARBA00022842"/>
    </source>
</evidence>
<dbReference type="NCBIfam" id="NF003763">
    <property type="entry name" value="PRK05354.1"/>
    <property type="match status" value="1"/>
</dbReference>
<keyword evidence="11" id="KW-0620">Polyamine biosynthesis</keyword>
<evidence type="ECO:0000313" key="20">
    <source>
        <dbReference type="EMBL" id="SHK48494.1"/>
    </source>
</evidence>
<comment type="function">
    <text evidence="3">Catalyzes the biosynthesis of agmatine from arginine.</text>
</comment>
<dbReference type="InterPro" id="IPR022657">
    <property type="entry name" value="De-COase2_CS"/>
</dbReference>
<evidence type="ECO:0000256" key="16">
    <source>
        <dbReference type="SAM" id="MobiDB-lite"/>
    </source>
</evidence>
<keyword evidence="7" id="KW-0210">Decarboxylase</keyword>
<accession>A0A1M6SUU4</accession>
<dbReference type="Gene3D" id="1.20.58.930">
    <property type="match status" value="1"/>
</dbReference>
<comment type="similarity">
    <text evidence="4">Belongs to the Orn/Lys/Arg decarboxylase class-II family. SpeA subfamily.</text>
</comment>
<feature type="domain" description="Orn/DAP/Arg decarboxylase 2 N-terminal" evidence="17">
    <location>
        <begin position="110"/>
        <end position="381"/>
    </location>
</feature>
<gene>
    <name evidence="20" type="ORF">SAMN04488087_1237</name>
</gene>
<evidence type="ECO:0000259" key="18">
    <source>
        <dbReference type="Pfam" id="PF17810"/>
    </source>
</evidence>
<dbReference type="PROSITE" id="PS00878">
    <property type="entry name" value="ODR_DC_2_1"/>
    <property type="match status" value="1"/>
</dbReference>
<feature type="active site" description="Proton donor" evidence="15">
    <location>
        <position position="541"/>
    </location>
</feature>
<dbReference type="PRINTS" id="PR01179">
    <property type="entry name" value="ODADCRBXLASE"/>
</dbReference>
<evidence type="ECO:0000256" key="7">
    <source>
        <dbReference type="ARBA" id="ARBA00022793"/>
    </source>
</evidence>
<dbReference type="NCBIfam" id="TIGR01273">
    <property type="entry name" value="speA"/>
    <property type="match status" value="1"/>
</dbReference>
<dbReference type="InterPro" id="IPR009006">
    <property type="entry name" value="Ala_racemase/Decarboxylase_C"/>
</dbReference>
<dbReference type="EMBL" id="FRAU01000003">
    <property type="protein sequence ID" value="SHK48494.1"/>
    <property type="molecule type" value="Genomic_DNA"/>
</dbReference>
<feature type="region of interest" description="Disordered" evidence="16">
    <location>
        <begin position="1"/>
        <end position="20"/>
    </location>
</feature>
<evidence type="ECO:0000256" key="9">
    <source>
        <dbReference type="ARBA" id="ARBA00022898"/>
    </source>
</evidence>
<evidence type="ECO:0000259" key="19">
    <source>
        <dbReference type="Pfam" id="PF17944"/>
    </source>
</evidence>
<keyword evidence="9 14" id="KW-0663">Pyridoxal phosphate</keyword>
<dbReference type="SUPFAM" id="SSF50621">
    <property type="entry name" value="Alanine racemase C-terminal domain-like"/>
    <property type="match status" value="1"/>
</dbReference>
<dbReference type="Gene3D" id="3.20.20.10">
    <property type="entry name" value="Alanine racemase"/>
    <property type="match status" value="1"/>
</dbReference>
<dbReference type="Gene3D" id="2.40.37.10">
    <property type="entry name" value="Lyase, Ornithine Decarboxylase, Chain A, domain 1"/>
    <property type="match status" value="1"/>
</dbReference>
<dbReference type="EC" id="4.1.1.19" evidence="5 13"/>
<dbReference type="InterPro" id="IPR002985">
    <property type="entry name" value="Arg_decrbxlase"/>
</dbReference>
<comment type="cofactor">
    <cofactor evidence="2">
        <name>Mg(2+)</name>
        <dbReference type="ChEBI" id="CHEBI:18420"/>
    </cofactor>
</comment>
<evidence type="ECO:0000256" key="14">
    <source>
        <dbReference type="PIRSR" id="PIRSR001336-50"/>
    </source>
</evidence>
<feature type="compositionally biased region" description="Polar residues" evidence="16">
    <location>
        <begin position="1"/>
        <end position="18"/>
    </location>
</feature>
<dbReference type="InterPro" id="IPR041128">
    <property type="entry name" value="Arg_decarbox_C"/>
</dbReference>
<evidence type="ECO:0000256" key="6">
    <source>
        <dbReference type="ARBA" id="ARBA00022723"/>
    </source>
</evidence>
<dbReference type="InterPro" id="IPR022653">
    <property type="entry name" value="De-COase2_pyr-phos_BS"/>
</dbReference>
<dbReference type="Pfam" id="PF17944">
    <property type="entry name" value="Arg_decarbox_C"/>
    <property type="match status" value="1"/>
</dbReference>
<evidence type="ECO:0000313" key="21">
    <source>
        <dbReference type="Proteomes" id="UP000185812"/>
    </source>
</evidence>
<evidence type="ECO:0000256" key="3">
    <source>
        <dbReference type="ARBA" id="ARBA00002257"/>
    </source>
</evidence>
<dbReference type="PANTHER" id="PTHR43295">
    <property type="entry name" value="ARGININE DECARBOXYLASE"/>
    <property type="match status" value="1"/>
</dbReference>
<dbReference type="PROSITE" id="PS00879">
    <property type="entry name" value="ODR_DC_2_2"/>
    <property type="match status" value="1"/>
</dbReference>
<sequence length="676" mass="76172">MRLRNPSQMRSVRTSTCAPNFEPPLDEVQHLQTDTEAWTPRSAEALYHVPAWGAGYFHVNDSGHVAVRPLGPNGPSIDLLEVVARLRSQNVHPPFLLRFQDLLRTRVTQLNRAFRRAIAETGYANTYRGVYPIKVNQLREVVEEILEAGLPFSFGLECGSKSELLATLPYLDRDDMLLICNGCKDRAMMQLILAGQRLGKKVIPVIERMAEFQLLLEVLEDRTLPPVSLPAAFGIRLRLSATGSGLWSESGGETSKFGLSLAELLGLLDHIADNHSALSLQLLHFHMGSQIAHLKQVQEAVAEATRIYARLRKRGLGITYLDIGGGLGVTYEAGNPEAPGSIDYTLDDYARAVVATVQQVCNAEDVPPPVLISESGRALTAYHSVFITEVLDTRSRHYERPSWADGQHHALLEALHQLYELAASEAPLALHERLETLRHQVNQAFREGALTLEQKATAEQLYWATCARLCERLPQAPEALQDLPDPLRQLPTQLADHYLCNFSVFRSLIDHWAIGQHFPIMPIHRLDEPPSRRGILIDLTCDSDGQVRDFVTPVGEKHTLELHPLRPGEPYYLGFFLMGAYQDIMGDQHNLFGRVTEAHIYLDEDEPGNFYVELILPGATVEEELAQVQYYPNDLERRMNHLIQEKVRTGFIRPREGVDLLELYRRILRTSTYLEH</sequence>
<evidence type="ECO:0000256" key="15">
    <source>
        <dbReference type="PIRSR" id="PIRSR600183-50"/>
    </source>
</evidence>
<feature type="domain" description="Arginine decarboxylase C-terminal helical" evidence="19">
    <location>
        <begin position="621"/>
        <end position="674"/>
    </location>
</feature>
<feature type="modified residue" description="N6-(pyridoxal phosphate)lysine" evidence="14">
    <location>
        <position position="134"/>
    </location>
</feature>
<evidence type="ECO:0000256" key="4">
    <source>
        <dbReference type="ARBA" id="ARBA00008357"/>
    </source>
</evidence>
<dbReference type="GO" id="GO:0008295">
    <property type="term" value="P:spermidine biosynthetic process"/>
    <property type="evidence" value="ECO:0007669"/>
    <property type="project" value="UniProtKB-UniRule"/>
</dbReference>
<evidence type="ECO:0000256" key="5">
    <source>
        <dbReference type="ARBA" id="ARBA00012426"/>
    </source>
</evidence>
<comment type="cofactor">
    <cofactor evidence="1 14">
        <name>pyridoxal 5'-phosphate</name>
        <dbReference type="ChEBI" id="CHEBI:597326"/>
    </cofactor>
</comment>
<evidence type="ECO:0000256" key="13">
    <source>
        <dbReference type="NCBIfam" id="TIGR01273"/>
    </source>
</evidence>
<proteinExistence type="inferred from homology"/>
<dbReference type="InterPro" id="IPR040634">
    <property type="entry name" value="Arg_decarb_HB"/>
</dbReference>
<dbReference type="AlphaFoldDB" id="A0A1M6SUU4"/>
<evidence type="ECO:0000256" key="2">
    <source>
        <dbReference type="ARBA" id="ARBA00001946"/>
    </source>
</evidence>
<keyword evidence="12" id="KW-0456">Lyase</keyword>
<organism evidence="20 21">
    <name type="scientific">Rhodothermus profundi</name>
    <dbReference type="NCBI Taxonomy" id="633813"/>
    <lineage>
        <taxon>Bacteria</taxon>
        <taxon>Pseudomonadati</taxon>
        <taxon>Rhodothermota</taxon>
        <taxon>Rhodothermia</taxon>
        <taxon>Rhodothermales</taxon>
        <taxon>Rhodothermaceae</taxon>
        <taxon>Rhodothermus</taxon>
    </lineage>
</organism>
<evidence type="ECO:0000256" key="1">
    <source>
        <dbReference type="ARBA" id="ARBA00001933"/>
    </source>
</evidence>
<keyword evidence="6" id="KW-0479">Metal-binding</keyword>
<dbReference type="PANTHER" id="PTHR43295:SF9">
    <property type="entry name" value="BIOSYNTHETIC ARGININE DECARBOXYLASE"/>
    <property type="match status" value="1"/>
</dbReference>
<keyword evidence="10" id="KW-0745">Spermidine biosynthesis</keyword>
<dbReference type="InterPro" id="IPR000183">
    <property type="entry name" value="Orn/DAP/Arg_de-COase"/>
</dbReference>
<dbReference type="Proteomes" id="UP000185812">
    <property type="component" value="Unassembled WGS sequence"/>
</dbReference>
<protein>
    <recommendedName>
        <fullName evidence="5 13">Arginine decarboxylase</fullName>
        <ecNumber evidence="5 13">4.1.1.19</ecNumber>
    </recommendedName>
</protein>
<evidence type="ECO:0000259" key="17">
    <source>
        <dbReference type="Pfam" id="PF02784"/>
    </source>
</evidence>
<keyword evidence="21" id="KW-1185">Reference proteome</keyword>
<dbReference type="PRINTS" id="PR01180">
    <property type="entry name" value="ARGDCRBXLASE"/>
</dbReference>
<dbReference type="Pfam" id="PF02784">
    <property type="entry name" value="Orn_Arg_deC_N"/>
    <property type="match status" value="1"/>
</dbReference>
<dbReference type="InterPro" id="IPR029066">
    <property type="entry name" value="PLP-binding_barrel"/>
</dbReference>
<dbReference type="CDD" id="cd06830">
    <property type="entry name" value="PLPDE_III_ADC"/>
    <property type="match status" value="1"/>
</dbReference>
<dbReference type="InterPro" id="IPR022644">
    <property type="entry name" value="De-COase2_N"/>
</dbReference>
<keyword evidence="8" id="KW-0460">Magnesium</keyword>
<evidence type="ECO:0000256" key="12">
    <source>
        <dbReference type="ARBA" id="ARBA00023239"/>
    </source>
</evidence>
<dbReference type="GO" id="GO:0006527">
    <property type="term" value="P:L-arginine catabolic process"/>
    <property type="evidence" value="ECO:0007669"/>
    <property type="project" value="InterPro"/>
</dbReference>
<name>A0A1M6SUU4_9BACT</name>
<dbReference type="STRING" id="633813.SAMN04488087_1237"/>
<dbReference type="PIRSF" id="PIRSF001336">
    <property type="entry name" value="Arg_decrbxlase"/>
    <property type="match status" value="1"/>
</dbReference>
<dbReference type="Pfam" id="PF17810">
    <property type="entry name" value="Arg_decarb_HB"/>
    <property type="match status" value="1"/>
</dbReference>
<feature type="domain" description="Arginine decarboxylase helical bundle" evidence="18">
    <location>
        <begin position="407"/>
        <end position="487"/>
    </location>
</feature>
<reference evidence="21" key="1">
    <citation type="submission" date="2016-11" db="EMBL/GenBank/DDBJ databases">
        <authorList>
            <person name="Varghese N."/>
            <person name="Submissions S."/>
        </authorList>
    </citation>
    <scope>NUCLEOTIDE SEQUENCE [LARGE SCALE GENOMIC DNA]</scope>
    <source>
        <strain evidence="21">DSM 22212</strain>
    </source>
</reference>
<dbReference type="SUPFAM" id="SSF51419">
    <property type="entry name" value="PLP-binding barrel"/>
    <property type="match status" value="1"/>
</dbReference>
<evidence type="ECO:0000256" key="10">
    <source>
        <dbReference type="ARBA" id="ARBA00023066"/>
    </source>
</evidence>
<evidence type="ECO:0000256" key="11">
    <source>
        <dbReference type="ARBA" id="ARBA00023115"/>
    </source>
</evidence>
<dbReference type="GO" id="GO:0008792">
    <property type="term" value="F:arginine decarboxylase activity"/>
    <property type="evidence" value="ECO:0007669"/>
    <property type="project" value="UniProtKB-UniRule"/>
</dbReference>